<evidence type="ECO:0000313" key="2">
    <source>
        <dbReference type="Proteomes" id="UP000587800"/>
    </source>
</evidence>
<comment type="caution">
    <text evidence="1">The sequence shown here is derived from an EMBL/GenBank/DDBJ whole genome shotgun (WGS) entry which is preliminary data.</text>
</comment>
<organism evidence="1 2">
    <name type="scientific">Listeria immobilis</name>
    <dbReference type="NCBI Taxonomy" id="2713502"/>
    <lineage>
        <taxon>Bacteria</taxon>
        <taxon>Bacillati</taxon>
        <taxon>Bacillota</taxon>
        <taxon>Bacilli</taxon>
        <taxon>Bacillales</taxon>
        <taxon>Listeriaceae</taxon>
        <taxon>Listeria</taxon>
    </lineage>
</organism>
<keyword evidence="2" id="KW-1185">Reference proteome</keyword>
<proteinExistence type="predicted"/>
<name>A0ABR6STI4_9LIST</name>
<evidence type="ECO:0008006" key="3">
    <source>
        <dbReference type="Google" id="ProtNLM"/>
    </source>
</evidence>
<dbReference type="Proteomes" id="UP000587800">
    <property type="component" value="Unassembled WGS sequence"/>
</dbReference>
<dbReference type="EMBL" id="JAASUB010000004">
    <property type="protein sequence ID" value="MBC1508979.1"/>
    <property type="molecule type" value="Genomic_DNA"/>
</dbReference>
<dbReference type="RefSeq" id="WP_185395485.1">
    <property type="nucleotide sequence ID" value="NZ_JAASTU010000002.1"/>
</dbReference>
<accession>A0ABR6STI4</accession>
<protein>
    <recommendedName>
        <fullName evidence="3">Phage tail protein</fullName>
    </recommendedName>
</protein>
<reference evidence="1 2" key="1">
    <citation type="submission" date="2020-03" db="EMBL/GenBank/DDBJ databases">
        <title>Soil Listeria distribution.</title>
        <authorList>
            <person name="Liao J."/>
            <person name="Wiedmann M."/>
        </authorList>
    </citation>
    <scope>NUCLEOTIDE SEQUENCE [LARGE SCALE GENOMIC DNA]</scope>
    <source>
        <strain evidence="1 2">FSL L7-1515</strain>
    </source>
</reference>
<evidence type="ECO:0000313" key="1">
    <source>
        <dbReference type="EMBL" id="MBC1508979.1"/>
    </source>
</evidence>
<gene>
    <name evidence="1" type="ORF">HCJ59_03500</name>
</gene>
<sequence>MRDGEFIFNGVNFYENNVYIQERPEIPRAERNETLVDIPGRFVPLTNWDGTYLPVEFTLSLFLKAQNTETAIDEYYQITSKLQDSVNHLAKFYFDENYYYSVKFTEITLSYQTNYIEGVPFTAKVTCSPLKNDLSGIYPTVIENGAKIYRMNSSISQPLIEFSGSGDITINVNGNEFIFKNLLQGNYGIDSEVREVYQLIDNAYVSINNKYYSKNAFPVFDLEENTISWSGNVSKVQVTTRWASVI</sequence>